<dbReference type="Proteomes" id="UP000451233">
    <property type="component" value="Unassembled WGS sequence"/>
</dbReference>
<proteinExistence type="predicted"/>
<name>A0A7K1XXU2_9SPHI</name>
<organism evidence="2 3">
    <name type="scientific">Hufsiella ginkgonis</name>
    <dbReference type="NCBI Taxonomy" id="2695274"/>
    <lineage>
        <taxon>Bacteria</taxon>
        <taxon>Pseudomonadati</taxon>
        <taxon>Bacteroidota</taxon>
        <taxon>Sphingobacteriia</taxon>
        <taxon>Sphingobacteriales</taxon>
        <taxon>Sphingobacteriaceae</taxon>
        <taxon>Hufsiella</taxon>
    </lineage>
</organism>
<reference evidence="2 3" key="1">
    <citation type="submission" date="2019-11" db="EMBL/GenBank/DDBJ databases">
        <title>Pedobacter sp. HMF7056 Genome sequencing and assembly.</title>
        <authorList>
            <person name="Kang H."/>
            <person name="Kim H."/>
            <person name="Joh K."/>
        </authorList>
    </citation>
    <scope>NUCLEOTIDE SEQUENCE [LARGE SCALE GENOMIC DNA]</scope>
    <source>
        <strain evidence="2 3">HMF7056</strain>
    </source>
</reference>
<sequence>MKSKATTYWLIVVVIALWGMIIYRVISATGNEEAIPLRMAVKAKEPLRRYKIMDTVSLVLNYRDPFAGDKYRQEQVIVPAAPSSRQGPPPIQAPTMPAPQVRYLGYATSPETKKISAIIIMNNKEQMVSEGQTIDGLKLLKNLKDSLQVSYQGKTMFIKLN</sequence>
<evidence type="ECO:0000313" key="2">
    <source>
        <dbReference type="EMBL" id="MXV15753.1"/>
    </source>
</evidence>
<dbReference type="AlphaFoldDB" id="A0A7K1XXU2"/>
<gene>
    <name evidence="2" type="ORF">GS398_10595</name>
</gene>
<keyword evidence="1" id="KW-0472">Membrane</keyword>
<evidence type="ECO:0000313" key="3">
    <source>
        <dbReference type="Proteomes" id="UP000451233"/>
    </source>
</evidence>
<accession>A0A7K1XXU2</accession>
<feature type="transmembrane region" description="Helical" evidence="1">
    <location>
        <begin position="7"/>
        <end position="26"/>
    </location>
</feature>
<dbReference type="RefSeq" id="WP_160906727.1">
    <property type="nucleotide sequence ID" value="NZ_WVHS01000002.1"/>
</dbReference>
<keyword evidence="1" id="KW-1133">Transmembrane helix</keyword>
<evidence type="ECO:0008006" key="4">
    <source>
        <dbReference type="Google" id="ProtNLM"/>
    </source>
</evidence>
<dbReference type="EMBL" id="WVHS01000002">
    <property type="protein sequence ID" value="MXV15753.1"/>
    <property type="molecule type" value="Genomic_DNA"/>
</dbReference>
<evidence type="ECO:0000256" key="1">
    <source>
        <dbReference type="SAM" id="Phobius"/>
    </source>
</evidence>
<protein>
    <recommendedName>
        <fullName evidence="4">Type II secretion system protein GspC N-terminal domain-containing protein</fullName>
    </recommendedName>
</protein>
<keyword evidence="3" id="KW-1185">Reference proteome</keyword>
<keyword evidence="1" id="KW-0812">Transmembrane</keyword>
<comment type="caution">
    <text evidence="2">The sequence shown here is derived from an EMBL/GenBank/DDBJ whole genome shotgun (WGS) entry which is preliminary data.</text>
</comment>